<feature type="transmembrane region" description="Helical" evidence="1">
    <location>
        <begin position="12"/>
        <end position="33"/>
    </location>
</feature>
<keyword evidence="1" id="KW-0812">Transmembrane</keyword>
<name>A0ABU7LYK5_9PROT</name>
<accession>A0ABU7LYK5</accession>
<comment type="caution">
    <text evidence="2">The sequence shown here is derived from an EMBL/GenBank/DDBJ whole genome shotgun (WGS) entry which is preliminary data.</text>
</comment>
<dbReference type="Pfam" id="PF04367">
    <property type="entry name" value="DUF502"/>
    <property type="match status" value="1"/>
</dbReference>
<dbReference type="EMBL" id="JAZDRO010000003">
    <property type="protein sequence ID" value="MEE2566631.1"/>
    <property type="molecule type" value="Genomic_DNA"/>
</dbReference>
<dbReference type="PANTHER" id="PTHR31876:SF26">
    <property type="entry name" value="PROTEIN LIKE COV 2"/>
    <property type="match status" value="1"/>
</dbReference>
<dbReference type="PANTHER" id="PTHR31876">
    <property type="entry name" value="COV-LIKE PROTEIN 1"/>
    <property type="match status" value="1"/>
</dbReference>
<reference evidence="2 3" key="1">
    <citation type="submission" date="2024-01" db="EMBL/GenBank/DDBJ databases">
        <title>Hyphobacterium bacterium isolated from marine sediment.</title>
        <authorList>
            <person name="Zhao S."/>
        </authorList>
    </citation>
    <scope>NUCLEOTIDE SEQUENCE [LARGE SCALE GENOMIC DNA]</scope>
    <source>
        <strain evidence="2 3">Y60-23</strain>
    </source>
</reference>
<keyword evidence="1" id="KW-1133">Transmembrane helix</keyword>
<keyword evidence="3" id="KW-1185">Reference proteome</keyword>
<dbReference type="InterPro" id="IPR007462">
    <property type="entry name" value="COV1-like"/>
</dbReference>
<proteinExistence type="predicted"/>
<evidence type="ECO:0000313" key="2">
    <source>
        <dbReference type="EMBL" id="MEE2566631.1"/>
    </source>
</evidence>
<sequence length="223" mass="23900">MLRWLRNSFLTGIVVALPVTVTVWLIFLVVNFVDGTIKPLIPERYNPESYLPFALPGLGVVIAVVALTLLGALAANFFGRTLISIGERFLNGVPLVRNIYGAVKQIAETVFSSRKTSFKEVVLVEFPTKGSYAVGFVSSSAKGQVRESVGEDTIGVFVPTTPNPTSGFLLFTPRSKTTPLDMSVEEAAKLIISFGLVTPEKIAADIRAAKGIKDDTGPANPTA</sequence>
<protein>
    <submittedName>
        <fullName evidence="2">DUF502 domain-containing protein</fullName>
    </submittedName>
</protein>
<evidence type="ECO:0000313" key="3">
    <source>
        <dbReference type="Proteomes" id="UP001310692"/>
    </source>
</evidence>
<evidence type="ECO:0000256" key="1">
    <source>
        <dbReference type="SAM" id="Phobius"/>
    </source>
</evidence>
<dbReference type="Proteomes" id="UP001310692">
    <property type="component" value="Unassembled WGS sequence"/>
</dbReference>
<gene>
    <name evidence="2" type="ORF">V0U35_08045</name>
</gene>
<feature type="transmembrane region" description="Helical" evidence="1">
    <location>
        <begin position="53"/>
        <end position="78"/>
    </location>
</feature>
<organism evidence="2 3">
    <name type="scientific">Hyphobacterium marinum</name>
    <dbReference type="NCBI Taxonomy" id="3116574"/>
    <lineage>
        <taxon>Bacteria</taxon>
        <taxon>Pseudomonadati</taxon>
        <taxon>Pseudomonadota</taxon>
        <taxon>Alphaproteobacteria</taxon>
        <taxon>Maricaulales</taxon>
        <taxon>Maricaulaceae</taxon>
        <taxon>Hyphobacterium</taxon>
    </lineage>
</organism>
<dbReference type="RefSeq" id="WP_330196180.1">
    <property type="nucleotide sequence ID" value="NZ_JAZDRO010000003.1"/>
</dbReference>
<keyword evidence="1" id="KW-0472">Membrane</keyword>